<evidence type="ECO:0000256" key="2">
    <source>
        <dbReference type="ARBA" id="ARBA00012809"/>
    </source>
</evidence>
<dbReference type="InterPro" id="IPR011060">
    <property type="entry name" value="RibuloseP-bd_barrel"/>
</dbReference>
<evidence type="ECO:0000256" key="3">
    <source>
        <dbReference type="ARBA" id="ARBA00022605"/>
    </source>
</evidence>
<evidence type="ECO:0000256" key="6">
    <source>
        <dbReference type="ARBA" id="ARBA00047838"/>
    </source>
</evidence>
<reference evidence="7" key="1">
    <citation type="journal article" date="2015" name="Nature">
        <title>Complex archaea that bridge the gap between prokaryotes and eukaryotes.</title>
        <authorList>
            <person name="Spang A."/>
            <person name="Saw J.H."/>
            <person name="Jorgensen S.L."/>
            <person name="Zaremba-Niedzwiedzka K."/>
            <person name="Martijn J."/>
            <person name="Lind A.E."/>
            <person name="van Eijk R."/>
            <person name="Schleper C."/>
            <person name="Guy L."/>
            <person name="Ettema T.J."/>
        </authorList>
    </citation>
    <scope>NUCLEOTIDE SEQUENCE</scope>
</reference>
<keyword evidence="3" id="KW-0028">Amino-acid biosynthesis</keyword>
<dbReference type="PANTHER" id="PTHR21235">
    <property type="entry name" value="IMIDAZOLE GLYCEROL PHOSPHATE SYNTHASE SUBUNIT HISF/H IGP SYNTHASE SUBUNIT HISF/H"/>
    <property type="match status" value="1"/>
</dbReference>
<comment type="catalytic activity">
    <reaction evidence="6">
        <text>5-[(5-phospho-1-deoxy-D-ribulos-1-ylimino)methylamino]-1-(5-phospho-beta-D-ribosyl)imidazole-4-carboxamide + L-glutamine = D-erythro-1-(imidazol-4-yl)glycerol 3-phosphate + 5-amino-1-(5-phospho-beta-D-ribosyl)imidazole-4-carboxamide + L-glutamate + H(+)</text>
        <dbReference type="Rhea" id="RHEA:24793"/>
        <dbReference type="ChEBI" id="CHEBI:15378"/>
        <dbReference type="ChEBI" id="CHEBI:29985"/>
        <dbReference type="ChEBI" id="CHEBI:58278"/>
        <dbReference type="ChEBI" id="CHEBI:58359"/>
        <dbReference type="ChEBI" id="CHEBI:58475"/>
        <dbReference type="ChEBI" id="CHEBI:58525"/>
        <dbReference type="EC" id="4.3.2.10"/>
    </reaction>
</comment>
<dbReference type="InterPro" id="IPR004651">
    <property type="entry name" value="HisF"/>
</dbReference>
<organism evidence="7">
    <name type="scientific">marine sediment metagenome</name>
    <dbReference type="NCBI Taxonomy" id="412755"/>
    <lineage>
        <taxon>unclassified sequences</taxon>
        <taxon>metagenomes</taxon>
        <taxon>ecological metagenomes</taxon>
    </lineage>
</organism>
<name>A0A0F9RMH1_9ZZZZ</name>
<comment type="pathway">
    <text evidence="1">Amino-acid biosynthesis; L-histidine biosynthesis; L-histidine from 5-phospho-alpha-D-ribose 1-diphosphate: step 5/9.</text>
</comment>
<sequence length="257" mass="28367">MSILLKVRVMPTLLYKDTTLVKGVSFDSWRRIGFLMQAIKVYNIRQVDELVFLDITATKEGRPPDFILVDDFADDCFMPLTVGGGIKNIEDVRKLLAVGADKVSVCSSAINNPSIINEIASEFGSQCVIVALDVKKHDNGKYEIYIESGTKPTGKDPFEFALEVESRNAGEILLTSINRDGTMKGYDIELIERVSTSVSIPVIASGGAGNYEHMLQAIREGKADAVAASSIFHFTEQTPIEAKLYLKEHGINVRIYK</sequence>
<evidence type="ECO:0000256" key="4">
    <source>
        <dbReference type="ARBA" id="ARBA00023102"/>
    </source>
</evidence>
<dbReference type="EC" id="4.3.2.10" evidence="2"/>
<protein>
    <recommendedName>
        <fullName evidence="2">imidazole glycerol-phosphate synthase</fullName>
        <ecNumber evidence="2">4.3.2.10</ecNumber>
    </recommendedName>
</protein>
<dbReference type="Pfam" id="PF00977">
    <property type="entry name" value="His_biosynth"/>
    <property type="match status" value="1"/>
</dbReference>
<dbReference type="InterPro" id="IPR006062">
    <property type="entry name" value="His_biosynth"/>
</dbReference>
<dbReference type="GO" id="GO:0016829">
    <property type="term" value="F:lyase activity"/>
    <property type="evidence" value="ECO:0007669"/>
    <property type="project" value="UniProtKB-KW"/>
</dbReference>
<evidence type="ECO:0000256" key="1">
    <source>
        <dbReference type="ARBA" id="ARBA00005091"/>
    </source>
</evidence>
<dbReference type="UniPathway" id="UPA00031">
    <property type="reaction ID" value="UER00010"/>
</dbReference>
<dbReference type="SUPFAM" id="SSF51366">
    <property type="entry name" value="Ribulose-phoshate binding barrel"/>
    <property type="match status" value="1"/>
</dbReference>
<dbReference type="GO" id="GO:0000105">
    <property type="term" value="P:L-histidine biosynthetic process"/>
    <property type="evidence" value="ECO:0007669"/>
    <property type="project" value="UniProtKB-UniPathway"/>
</dbReference>
<dbReference type="Gene3D" id="3.20.20.70">
    <property type="entry name" value="Aldolase class I"/>
    <property type="match status" value="1"/>
</dbReference>
<comment type="caution">
    <text evidence="7">The sequence shown here is derived from an EMBL/GenBank/DDBJ whole genome shotgun (WGS) entry which is preliminary data.</text>
</comment>
<keyword evidence="5" id="KW-0456">Lyase</keyword>
<dbReference type="AlphaFoldDB" id="A0A0F9RMH1"/>
<evidence type="ECO:0000313" key="7">
    <source>
        <dbReference type="EMBL" id="KKN55934.1"/>
    </source>
</evidence>
<dbReference type="EMBL" id="LAZR01000865">
    <property type="protein sequence ID" value="KKN55934.1"/>
    <property type="molecule type" value="Genomic_DNA"/>
</dbReference>
<accession>A0A0F9RMH1</accession>
<evidence type="ECO:0000256" key="5">
    <source>
        <dbReference type="ARBA" id="ARBA00023239"/>
    </source>
</evidence>
<dbReference type="GO" id="GO:0000107">
    <property type="term" value="F:imidazoleglycerol-phosphate synthase activity"/>
    <property type="evidence" value="ECO:0007669"/>
    <property type="project" value="InterPro"/>
</dbReference>
<proteinExistence type="predicted"/>
<gene>
    <name evidence="7" type="ORF">LCGC14_0577320</name>
</gene>
<dbReference type="CDD" id="cd04731">
    <property type="entry name" value="HisF"/>
    <property type="match status" value="1"/>
</dbReference>
<dbReference type="InterPro" id="IPR013785">
    <property type="entry name" value="Aldolase_TIM"/>
</dbReference>
<keyword evidence="4" id="KW-0368">Histidine biosynthesis</keyword>
<dbReference type="InterPro" id="IPR050064">
    <property type="entry name" value="IGPS_HisA/HisF"/>
</dbReference>
<dbReference type="PANTHER" id="PTHR21235:SF2">
    <property type="entry name" value="IMIDAZOLE GLYCEROL PHOSPHATE SYNTHASE HISHF"/>
    <property type="match status" value="1"/>
</dbReference>